<feature type="transmembrane region" description="Helical" evidence="7">
    <location>
        <begin position="284"/>
        <end position="310"/>
    </location>
</feature>
<feature type="transmembrane region" description="Helical" evidence="7">
    <location>
        <begin position="156"/>
        <end position="176"/>
    </location>
</feature>
<dbReference type="PIRSF" id="PIRSF037378">
    <property type="entry name" value="EIN2"/>
    <property type="match status" value="1"/>
</dbReference>
<dbReference type="GO" id="GO:0005384">
    <property type="term" value="F:manganese ion transmembrane transporter activity"/>
    <property type="evidence" value="ECO:0000318"/>
    <property type="project" value="GO_Central"/>
</dbReference>
<dbReference type="EMBL" id="KK198763">
    <property type="protein sequence ID" value="KCW47463.1"/>
    <property type="molecule type" value="Genomic_DNA"/>
</dbReference>
<feature type="compositionally biased region" description="Polar residues" evidence="6">
    <location>
        <begin position="742"/>
        <end position="765"/>
    </location>
</feature>
<dbReference type="PANTHER" id="PTHR11706:SF75">
    <property type="entry name" value="ETHYLENE-INSENSITIVE PROTEIN 2"/>
    <property type="match status" value="1"/>
</dbReference>
<gene>
    <name evidence="8" type="ORF">EUGRSUZ_K01247</name>
</gene>
<dbReference type="STRING" id="71139.A0A059A112"/>
<name>A0A059A112_EUCGR</name>
<dbReference type="Pfam" id="PF01566">
    <property type="entry name" value="Nramp"/>
    <property type="match status" value="1"/>
</dbReference>
<feature type="transmembrane region" description="Helical" evidence="7">
    <location>
        <begin position="122"/>
        <end position="144"/>
    </location>
</feature>
<dbReference type="PRINTS" id="PR00447">
    <property type="entry name" value="NATRESASSCMP"/>
</dbReference>
<evidence type="ECO:0000256" key="7">
    <source>
        <dbReference type="SAM" id="Phobius"/>
    </source>
</evidence>
<feature type="transmembrane region" description="Helical" evidence="7">
    <location>
        <begin position="196"/>
        <end position="218"/>
    </location>
</feature>
<dbReference type="KEGG" id="egr:104425071"/>
<feature type="region of interest" description="Disordered" evidence="6">
    <location>
        <begin position="733"/>
        <end position="765"/>
    </location>
</feature>
<comment type="similarity">
    <text evidence="2">Belongs to the NRAMP (TC 2.A.55) family.</text>
</comment>
<evidence type="ECO:0000313" key="8">
    <source>
        <dbReference type="EMBL" id="KCW47463.1"/>
    </source>
</evidence>
<dbReference type="GO" id="GO:0030026">
    <property type="term" value="P:intracellular manganese ion homeostasis"/>
    <property type="evidence" value="ECO:0000318"/>
    <property type="project" value="GO_Central"/>
</dbReference>
<dbReference type="AlphaFoldDB" id="A0A059A112"/>
<reference evidence="8" key="1">
    <citation type="submission" date="2013-07" db="EMBL/GenBank/DDBJ databases">
        <title>The genome of Eucalyptus grandis.</title>
        <authorList>
            <person name="Schmutz J."/>
            <person name="Hayes R."/>
            <person name="Myburg A."/>
            <person name="Tuskan G."/>
            <person name="Grattapaglia D."/>
            <person name="Rokhsar D.S."/>
        </authorList>
    </citation>
    <scope>NUCLEOTIDE SEQUENCE</scope>
    <source>
        <tissue evidence="8">Leaf extractions</tissue>
    </source>
</reference>
<keyword evidence="5 7" id="KW-0472">Membrane</keyword>
<dbReference type="OMA" id="ADIQYMR"/>
<dbReference type="FunCoup" id="A0A059A112">
    <property type="interactions" value="2005"/>
</dbReference>
<dbReference type="GO" id="GO:0006828">
    <property type="term" value="P:manganese ion transport"/>
    <property type="evidence" value="ECO:0000318"/>
    <property type="project" value="GO_Central"/>
</dbReference>
<dbReference type="Gramene" id="KCW47463">
    <property type="protein sequence ID" value="KCW47463"/>
    <property type="gene ID" value="EUGRSUZ_K01247"/>
</dbReference>
<accession>A0A059A112</accession>
<evidence type="ECO:0000256" key="3">
    <source>
        <dbReference type="ARBA" id="ARBA00022692"/>
    </source>
</evidence>
<feature type="region of interest" description="Disordered" evidence="6">
    <location>
        <begin position="1256"/>
        <end position="1277"/>
    </location>
</feature>
<dbReference type="GO" id="GO:0034755">
    <property type="term" value="P:iron ion transmembrane transport"/>
    <property type="evidence" value="ECO:0000318"/>
    <property type="project" value="GO_Central"/>
</dbReference>
<dbReference type="eggNOG" id="KOG1291">
    <property type="taxonomic scope" value="Eukaryota"/>
</dbReference>
<feature type="region of interest" description="Disordered" evidence="6">
    <location>
        <begin position="596"/>
        <end position="650"/>
    </location>
</feature>
<feature type="transmembrane region" description="Helical" evidence="7">
    <location>
        <begin position="238"/>
        <end position="264"/>
    </location>
</feature>
<evidence type="ECO:0000256" key="5">
    <source>
        <dbReference type="ARBA" id="ARBA00023136"/>
    </source>
</evidence>
<keyword evidence="4 7" id="KW-1133">Transmembrane helix</keyword>
<protein>
    <recommendedName>
        <fullName evidence="9">Ethylene-insensitive protein 2</fullName>
    </recommendedName>
</protein>
<feature type="transmembrane region" description="Helical" evidence="7">
    <location>
        <begin position="354"/>
        <end position="376"/>
    </location>
</feature>
<evidence type="ECO:0000256" key="6">
    <source>
        <dbReference type="SAM" id="MobiDB-lite"/>
    </source>
</evidence>
<dbReference type="InterPro" id="IPR017187">
    <property type="entry name" value="EIN2"/>
</dbReference>
<evidence type="ECO:0000256" key="2">
    <source>
        <dbReference type="ARBA" id="ARBA00009965"/>
    </source>
</evidence>
<organism evidence="8">
    <name type="scientific">Eucalyptus grandis</name>
    <name type="common">Flooded gum</name>
    <dbReference type="NCBI Taxonomy" id="71139"/>
    <lineage>
        <taxon>Eukaryota</taxon>
        <taxon>Viridiplantae</taxon>
        <taxon>Streptophyta</taxon>
        <taxon>Embryophyta</taxon>
        <taxon>Tracheophyta</taxon>
        <taxon>Spermatophyta</taxon>
        <taxon>Magnoliopsida</taxon>
        <taxon>eudicotyledons</taxon>
        <taxon>Gunneridae</taxon>
        <taxon>Pentapetalae</taxon>
        <taxon>rosids</taxon>
        <taxon>malvids</taxon>
        <taxon>Myrtales</taxon>
        <taxon>Myrtaceae</taxon>
        <taxon>Myrtoideae</taxon>
        <taxon>Eucalypteae</taxon>
        <taxon>Eucalyptus</taxon>
    </lineage>
</organism>
<dbReference type="PANTHER" id="PTHR11706">
    <property type="entry name" value="SOLUTE CARRIER PROTEIN FAMILY 11 MEMBER"/>
    <property type="match status" value="1"/>
</dbReference>
<dbReference type="InterPro" id="IPR001046">
    <property type="entry name" value="NRAMP_fam"/>
</dbReference>
<dbReference type="SMR" id="A0A059A112"/>
<dbReference type="OrthoDB" id="409173at2759"/>
<sequence length="1277" mass="139609">MESETASTNHLAVGLHRVLPAFLPAFLISVGYIDPGKWAANVEGGARYGVDLVTFMLIFNLAAILCQYLSAQIGVVTKRDLAEICSDEYDRCVCVLLGIQMEFSMIASDLSMIVGMAHALNLLLGVDLFSCIFLTAIDAVFYPLFANLLENCKAKLLCVCITCFLICAFVFGVLVSQAEIPQNMNGMPTVFSGESIFMLMGLLGSSILPQNFYLHSALVQHYWGEPKFSIGSLIHDHLFAIICAFSCIYLASCALMSSAANVFYSAGPVLLTFQDALTLVEQVFGSPIAPFLFLLVLFSSSQATALTWNISGEVILHNFLMVDIPSWLHRASIRILAIIPAIYCVWNSGAEGLYQLLIFTQVVVALLLPSCVVPLFRVASSRTVMGVHKISQVMEFLVLMTSIGMLGLKIIFVWEMIFGSSDWASNLRWNVGSNSSYLYVVLVITSCASLGLMLWLVATPLKSASLQTNAQAWNWDLRRKTEIYTEREESDFGRVGYLAEEHSQELDVSPLPRNSVASVVTSEVDLRMTESDQERSLMTVDEKQPNIAMNSQTCSSEIPTSVTQCMPHLAASKEISETKATTIEVIESVEPVEKTVGVEVDLPTEKDDGKDSWQGKEPSKGALGSTPTIPEAPGSFRSLSGKSDDSGNGAGSLSRLAGLGRAARRQLAATLEEFWGQLYDYHGVVTLEARAKKYDLLLGVDAKVVASTIKMDTCGLDSSAYFPSLVGRGSDPFMSPSMFDSPEQQRVQSGRESPYGSQRGSSSPWSNQMQLLSAYAQSSHRGVDAGERRYSSLRLPPSSDGWDNQPATVHGYQIKSYLNRIATEKSSDCFNGQGDLPISPSLPLGPTSYKDSNAFTLGQKSQNGLSPVQTSFQNVAVSGNRLMHPERQNYEHFSPNPSQSVLASANEKKYRSLPDISGVSVFNRTSGSAKNARWDTSIGYGPSVNRPSYESSVFSSSISRGGLLVDEPSPSSRYRDTLSMQMTSNSDTSSLWSRQPFEQFGVADKSRTLGSIGSRSSPFSREITSAVDAEAMLLQSLRHCILKLLKLEGSDWLFKNSCGADEDLIDKVAAREKFLYELENREMNIPSLKNEEFGLASSAIASIPHCGEECIYRADLVISFGVWCVHKVLDLSLMESRPELWGKYTYVLNRLQGIIEPAFLKPRTPMSPCFCLQIPGVNFHQVPSPAVGNNDSLPLVAKTTRGKCTTAAMLLEIVKEVENSISGRKGRTGTAAGDVAFPKGKENLASVLKRYKRRLSNKPVGSQEGVRKIPHSASYVS</sequence>
<dbReference type="InParanoid" id="A0A059A112"/>
<feature type="transmembrane region" description="Helical" evidence="7">
    <location>
        <begin position="12"/>
        <end position="33"/>
    </location>
</feature>
<evidence type="ECO:0000256" key="1">
    <source>
        <dbReference type="ARBA" id="ARBA00004141"/>
    </source>
</evidence>
<feature type="transmembrane region" description="Helical" evidence="7">
    <location>
        <begin position="331"/>
        <end position="348"/>
    </location>
</feature>
<comment type="subcellular location">
    <subcellularLocation>
        <location evidence="1">Membrane</location>
        <topology evidence="1">Multi-pass membrane protein</topology>
    </subcellularLocation>
</comment>
<feature type="compositionally biased region" description="Basic and acidic residues" evidence="6">
    <location>
        <begin position="603"/>
        <end position="619"/>
    </location>
</feature>
<evidence type="ECO:0008006" key="9">
    <source>
        <dbReference type="Google" id="ProtNLM"/>
    </source>
</evidence>
<dbReference type="GO" id="GO:0006879">
    <property type="term" value="P:intracellular iron ion homeostasis"/>
    <property type="evidence" value="ECO:0000318"/>
    <property type="project" value="GO_Central"/>
</dbReference>
<proteinExistence type="inferred from homology"/>
<dbReference type="GO" id="GO:0005886">
    <property type="term" value="C:plasma membrane"/>
    <property type="evidence" value="ECO:0000318"/>
    <property type="project" value="GO_Central"/>
</dbReference>
<feature type="transmembrane region" description="Helical" evidence="7">
    <location>
        <begin position="437"/>
        <end position="458"/>
    </location>
</feature>
<keyword evidence="3 7" id="KW-0812">Transmembrane</keyword>
<evidence type="ECO:0000256" key="4">
    <source>
        <dbReference type="ARBA" id="ARBA00022989"/>
    </source>
</evidence>
<feature type="transmembrane region" description="Helical" evidence="7">
    <location>
        <begin position="53"/>
        <end position="71"/>
    </location>
</feature>
<dbReference type="GO" id="GO:0009873">
    <property type="term" value="P:ethylene-activated signaling pathway"/>
    <property type="evidence" value="ECO:0007669"/>
    <property type="project" value="InterPro"/>
</dbReference>
<feature type="transmembrane region" description="Helical" evidence="7">
    <location>
        <begin position="396"/>
        <end position="417"/>
    </location>
</feature>